<sequence>MLLINGCNSTTICCPRKAKSTICDPVSWNIPSKHPCTAERFNETESYFR</sequence>
<comment type="caution">
    <text evidence="1">The sequence shown here is derived from an EMBL/GenBank/DDBJ whole genome shotgun (WGS) entry which is preliminary data.</text>
</comment>
<evidence type="ECO:0000313" key="1">
    <source>
        <dbReference type="EMBL" id="RZC35654.1"/>
    </source>
</evidence>
<name>A0A482VSC8_ASBVE</name>
<protein>
    <submittedName>
        <fullName evidence="1">Uncharacterized protein</fullName>
    </submittedName>
</protein>
<dbReference type="Proteomes" id="UP000292052">
    <property type="component" value="Unassembled WGS sequence"/>
</dbReference>
<gene>
    <name evidence="1" type="ORF">BDFB_010310</name>
</gene>
<dbReference type="EMBL" id="QDEB01069136">
    <property type="protein sequence ID" value="RZC35654.1"/>
    <property type="molecule type" value="Genomic_DNA"/>
</dbReference>
<evidence type="ECO:0000313" key="2">
    <source>
        <dbReference type="Proteomes" id="UP000292052"/>
    </source>
</evidence>
<organism evidence="1 2">
    <name type="scientific">Asbolus verrucosus</name>
    <name type="common">Desert ironclad beetle</name>
    <dbReference type="NCBI Taxonomy" id="1661398"/>
    <lineage>
        <taxon>Eukaryota</taxon>
        <taxon>Metazoa</taxon>
        <taxon>Ecdysozoa</taxon>
        <taxon>Arthropoda</taxon>
        <taxon>Hexapoda</taxon>
        <taxon>Insecta</taxon>
        <taxon>Pterygota</taxon>
        <taxon>Neoptera</taxon>
        <taxon>Endopterygota</taxon>
        <taxon>Coleoptera</taxon>
        <taxon>Polyphaga</taxon>
        <taxon>Cucujiformia</taxon>
        <taxon>Tenebrionidae</taxon>
        <taxon>Pimeliinae</taxon>
        <taxon>Asbolus</taxon>
    </lineage>
</organism>
<dbReference type="AlphaFoldDB" id="A0A482VSC8"/>
<accession>A0A482VSC8</accession>
<reference evidence="1 2" key="1">
    <citation type="submission" date="2017-03" db="EMBL/GenBank/DDBJ databases">
        <title>Genome of the blue death feigning beetle - Asbolus verrucosus.</title>
        <authorList>
            <person name="Rider S.D."/>
        </authorList>
    </citation>
    <scope>NUCLEOTIDE SEQUENCE [LARGE SCALE GENOMIC DNA]</scope>
    <source>
        <strain evidence="1">Butters</strain>
        <tissue evidence="1">Head and leg muscle</tissue>
    </source>
</reference>
<keyword evidence="2" id="KW-1185">Reference proteome</keyword>
<proteinExistence type="predicted"/>